<name>A0A316Z271_9BASI</name>
<dbReference type="AlphaFoldDB" id="A0A316Z271"/>
<sequence>MPLGRSSAARGDAREACLAALTDSPVLACRQLGASTGTERRQPGTPRLPSEGSADAPHEAATGTSCPHLPPRERSHGNRGRARPASRSAWSHRSVACAAKGCLLHPHPTCNSSMRHAQLDPSPAFSAFCICAHACMGTALARRSAAALPRYGHVESSGGVWERSCSSNPRARGTGRLDAQPLSSPGRLIDEPNRRCPASPR</sequence>
<feature type="region of interest" description="Disordered" evidence="1">
    <location>
        <begin position="157"/>
        <end position="201"/>
    </location>
</feature>
<evidence type="ECO:0000256" key="1">
    <source>
        <dbReference type="SAM" id="MobiDB-lite"/>
    </source>
</evidence>
<dbReference type="Proteomes" id="UP000245946">
    <property type="component" value="Unassembled WGS sequence"/>
</dbReference>
<organism evidence="2 3">
    <name type="scientific">Tilletiopsis washingtonensis</name>
    <dbReference type="NCBI Taxonomy" id="58919"/>
    <lineage>
        <taxon>Eukaryota</taxon>
        <taxon>Fungi</taxon>
        <taxon>Dikarya</taxon>
        <taxon>Basidiomycota</taxon>
        <taxon>Ustilaginomycotina</taxon>
        <taxon>Exobasidiomycetes</taxon>
        <taxon>Entylomatales</taxon>
        <taxon>Entylomatales incertae sedis</taxon>
        <taxon>Tilletiopsis</taxon>
    </lineage>
</organism>
<dbReference type="RefSeq" id="XP_025595910.1">
    <property type="nucleotide sequence ID" value="XM_025739095.1"/>
</dbReference>
<reference evidence="2 3" key="1">
    <citation type="journal article" date="2018" name="Mol. Biol. Evol.">
        <title>Broad Genomic Sampling Reveals a Smut Pathogenic Ancestry of the Fungal Clade Ustilaginomycotina.</title>
        <authorList>
            <person name="Kijpornyongpan T."/>
            <person name="Mondo S.J."/>
            <person name="Barry K."/>
            <person name="Sandor L."/>
            <person name="Lee J."/>
            <person name="Lipzen A."/>
            <person name="Pangilinan J."/>
            <person name="LaButti K."/>
            <person name="Hainaut M."/>
            <person name="Henrissat B."/>
            <person name="Grigoriev I.V."/>
            <person name="Spatafora J.W."/>
            <person name="Aime M.C."/>
        </authorList>
    </citation>
    <scope>NUCLEOTIDE SEQUENCE [LARGE SCALE GENOMIC DNA]</scope>
    <source>
        <strain evidence="2 3">MCA 4186</strain>
    </source>
</reference>
<dbReference type="EMBL" id="KZ819303">
    <property type="protein sequence ID" value="PWN95631.1"/>
    <property type="molecule type" value="Genomic_DNA"/>
</dbReference>
<evidence type="ECO:0000313" key="2">
    <source>
        <dbReference type="EMBL" id="PWN95631.1"/>
    </source>
</evidence>
<gene>
    <name evidence="2" type="ORF">FA09DRAFT_135350</name>
</gene>
<evidence type="ECO:0000313" key="3">
    <source>
        <dbReference type="Proteomes" id="UP000245946"/>
    </source>
</evidence>
<feature type="region of interest" description="Disordered" evidence="1">
    <location>
        <begin position="31"/>
        <end position="87"/>
    </location>
</feature>
<protein>
    <submittedName>
        <fullName evidence="2">Uncharacterized protein</fullName>
    </submittedName>
</protein>
<accession>A0A316Z271</accession>
<dbReference type="GeneID" id="37266641"/>
<proteinExistence type="predicted"/>
<keyword evidence="3" id="KW-1185">Reference proteome</keyword>